<keyword evidence="1" id="KW-1133">Transmembrane helix</keyword>
<feature type="transmembrane region" description="Helical" evidence="1">
    <location>
        <begin position="79"/>
        <end position="104"/>
    </location>
</feature>
<dbReference type="PROSITE" id="PS50109">
    <property type="entry name" value="HIS_KIN"/>
    <property type="match status" value="1"/>
</dbReference>
<reference evidence="3 4" key="1">
    <citation type="submission" date="2024-09" db="EMBL/GenBank/DDBJ databases">
        <authorList>
            <person name="Sun Q."/>
            <person name="Mori K."/>
        </authorList>
    </citation>
    <scope>NUCLEOTIDE SEQUENCE [LARGE SCALE GENOMIC DNA]</scope>
    <source>
        <strain evidence="3 4">NCAIM B.02336</strain>
    </source>
</reference>
<comment type="caution">
    <text evidence="3">The sequence shown here is derived from an EMBL/GenBank/DDBJ whole genome shotgun (WGS) entry which is preliminary data.</text>
</comment>
<dbReference type="Proteomes" id="UP001589834">
    <property type="component" value="Unassembled WGS sequence"/>
</dbReference>
<dbReference type="SUPFAM" id="SSF55874">
    <property type="entry name" value="ATPase domain of HSP90 chaperone/DNA topoisomerase II/histidine kinase"/>
    <property type="match status" value="1"/>
</dbReference>
<evidence type="ECO:0000259" key="2">
    <source>
        <dbReference type="PROSITE" id="PS50109"/>
    </source>
</evidence>
<feature type="domain" description="Histidine kinase" evidence="2">
    <location>
        <begin position="256"/>
        <end position="351"/>
    </location>
</feature>
<evidence type="ECO:0000256" key="1">
    <source>
        <dbReference type="SAM" id="Phobius"/>
    </source>
</evidence>
<dbReference type="PANTHER" id="PTHR34220">
    <property type="entry name" value="SENSOR HISTIDINE KINASE YPDA"/>
    <property type="match status" value="1"/>
</dbReference>
<gene>
    <name evidence="3" type="ORF">ACFFGG_07830</name>
</gene>
<keyword evidence="3" id="KW-0808">Transferase</keyword>
<dbReference type="InterPro" id="IPR036890">
    <property type="entry name" value="HATPase_C_sf"/>
</dbReference>
<keyword evidence="4" id="KW-1185">Reference proteome</keyword>
<dbReference type="Pfam" id="PF06580">
    <property type="entry name" value="His_kinase"/>
    <property type="match status" value="1"/>
</dbReference>
<feature type="transmembrane region" description="Helical" evidence="1">
    <location>
        <begin position="49"/>
        <end position="67"/>
    </location>
</feature>
<name>A0ABV6PRJ1_9BURK</name>
<dbReference type="InterPro" id="IPR010559">
    <property type="entry name" value="Sig_transdc_His_kin_internal"/>
</dbReference>
<evidence type="ECO:0000313" key="4">
    <source>
        <dbReference type="Proteomes" id="UP001589834"/>
    </source>
</evidence>
<dbReference type="InterPro" id="IPR005467">
    <property type="entry name" value="His_kinase_dom"/>
</dbReference>
<evidence type="ECO:0000313" key="3">
    <source>
        <dbReference type="EMBL" id="MFC0592461.1"/>
    </source>
</evidence>
<dbReference type="InterPro" id="IPR003594">
    <property type="entry name" value="HATPase_dom"/>
</dbReference>
<dbReference type="Pfam" id="PF02518">
    <property type="entry name" value="HATPase_c"/>
    <property type="match status" value="1"/>
</dbReference>
<protein>
    <submittedName>
        <fullName evidence="3">Sensor histidine kinase</fullName>
        <ecNumber evidence="3">2.7.13.3</ecNumber>
    </submittedName>
</protein>
<accession>A0ABV6PRJ1</accession>
<keyword evidence="1" id="KW-0812">Transmembrane</keyword>
<keyword evidence="3" id="KW-0418">Kinase</keyword>
<dbReference type="Gene3D" id="3.30.565.10">
    <property type="entry name" value="Histidine kinase-like ATPase, C-terminal domain"/>
    <property type="match status" value="1"/>
</dbReference>
<dbReference type="InterPro" id="IPR050640">
    <property type="entry name" value="Bact_2-comp_sensor_kinase"/>
</dbReference>
<feature type="transmembrane region" description="Helical" evidence="1">
    <location>
        <begin position="116"/>
        <end position="136"/>
    </location>
</feature>
<dbReference type="GO" id="GO:0004673">
    <property type="term" value="F:protein histidine kinase activity"/>
    <property type="evidence" value="ECO:0007669"/>
    <property type="project" value="UniProtKB-EC"/>
</dbReference>
<feature type="transmembrane region" description="Helical" evidence="1">
    <location>
        <begin position="17"/>
        <end position="37"/>
    </location>
</feature>
<sequence>MTAPAVLPPLSAGADRILRLFALTALFCVLVAAVLTLSQPQRDSFWRNLWFSECIGLWAAFCGALVHQLPWVRRRGPRAAVLIALAVGAPLGYVLGYTTAYAVLGEPVHIAGAADARLAAIGATLLAAGFVSYLSWLRSRLRSEATARASAQQLAAESELRMLRAQLDPHMLFNTLANLRALVDEDPASARQMIDRLITYLRAALAASRSEHATLQAEFTQLAAYLDIMALRLGARLRYTLELPEALQGWPVPAMLLQPLVENALRHGIEPKIGGGSVCVSARRTEQGLEIEVSDSGLGLPPEPLPPSEADASYGLVYVRERLRARYGQRASLHLLRGQPSGTRAIVRIAA</sequence>
<dbReference type="PANTHER" id="PTHR34220:SF9">
    <property type="entry name" value="SIGNAL TRANSDUCTION HISTIDINE KINASE INTERNAL REGION DOMAIN-CONTAINING PROTEIN"/>
    <property type="match status" value="1"/>
</dbReference>
<keyword evidence="1" id="KW-0472">Membrane</keyword>
<dbReference type="EC" id="2.7.13.3" evidence="3"/>
<dbReference type="RefSeq" id="WP_293222223.1">
    <property type="nucleotide sequence ID" value="NZ_JBHLTN010000014.1"/>
</dbReference>
<proteinExistence type="predicted"/>
<organism evidence="3 4">
    <name type="scientific">Ottowia pentelensis</name>
    <dbReference type="NCBI Taxonomy" id="511108"/>
    <lineage>
        <taxon>Bacteria</taxon>
        <taxon>Pseudomonadati</taxon>
        <taxon>Pseudomonadota</taxon>
        <taxon>Betaproteobacteria</taxon>
        <taxon>Burkholderiales</taxon>
        <taxon>Comamonadaceae</taxon>
        <taxon>Ottowia</taxon>
    </lineage>
</organism>
<dbReference type="EMBL" id="JBHLTN010000014">
    <property type="protein sequence ID" value="MFC0592461.1"/>
    <property type="molecule type" value="Genomic_DNA"/>
</dbReference>